<dbReference type="InterPro" id="IPR041656">
    <property type="entry name" value="TPR_5"/>
</dbReference>
<dbReference type="GO" id="GO:0005524">
    <property type="term" value="F:ATP binding"/>
    <property type="evidence" value="ECO:0007669"/>
    <property type="project" value="InterPro"/>
</dbReference>
<dbReference type="STRING" id="1194083.BN12_520001"/>
<dbReference type="Gene3D" id="3.90.190.20">
    <property type="entry name" value="Mur ligase, C-terminal domain"/>
    <property type="match status" value="1"/>
</dbReference>
<evidence type="ECO:0000259" key="2">
    <source>
        <dbReference type="Pfam" id="PF08245"/>
    </source>
</evidence>
<dbReference type="SUPFAM" id="SSF48452">
    <property type="entry name" value="TPR-like"/>
    <property type="match status" value="1"/>
</dbReference>
<feature type="domain" description="Mur ligase C-terminal" evidence="1">
    <location>
        <begin position="239"/>
        <end position="372"/>
    </location>
</feature>
<dbReference type="Pfam" id="PF12688">
    <property type="entry name" value="TPR_5"/>
    <property type="match status" value="1"/>
</dbReference>
<evidence type="ECO:0000259" key="1">
    <source>
        <dbReference type="Pfam" id="PF02875"/>
    </source>
</evidence>
<dbReference type="SUPFAM" id="SSF53244">
    <property type="entry name" value="MurD-like peptide ligases, peptide-binding domain"/>
    <property type="match status" value="1"/>
</dbReference>
<evidence type="ECO:0000313" key="5">
    <source>
        <dbReference type="Proteomes" id="UP000035721"/>
    </source>
</evidence>
<evidence type="ECO:0000313" key="4">
    <source>
        <dbReference type="EMBL" id="CCH79658.1"/>
    </source>
</evidence>
<organism evidence="4 5">
    <name type="scientific">Nostocoides japonicum T1-X7</name>
    <dbReference type="NCBI Taxonomy" id="1194083"/>
    <lineage>
        <taxon>Bacteria</taxon>
        <taxon>Bacillati</taxon>
        <taxon>Actinomycetota</taxon>
        <taxon>Actinomycetes</taxon>
        <taxon>Micrococcales</taxon>
        <taxon>Intrasporangiaceae</taxon>
        <taxon>Nostocoides</taxon>
    </lineage>
</organism>
<comment type="caution">
    <text evidence="4">The sequence shown here is derived from an EMBL/GenBank/DDBJ whole genome shotgun (WGS) entry which is preliminary data.</text>
</comment>
<dbReference type="GO" id="GO:0016881">
    <property type="term" value="F:acid-amino acid ligase activity"/>
    <property type="evidence" value="ECO:0007669"/>
    <property type="project" value="InterPro"/>
</dbReference>
<dbReference type="EMBL" id="CAJB01000384">
    <property type="protein sequence ID" value="CCH79658.1"/>
    <property type="molecule type" value="Genomic_DNA"/>
</dbReference>
<dbReference type="InterPro" id="IPR036615">
    <property type="entry name" value="Mur_ligase_C_dom_sf"/>
</dbReference>
<dbReference type="SUPFAM" id="SSF53623">
    <property type="entry name" value="MurD-like peptide ligases, catalytic domain"/>
    <property type="match status" value="1"/>
</dbReference>
<name>A0A077M097_9MICO</name>
<dbReference type="InterPro" id="IPR004101">
    <property type="entry name" value="Mur_ligase_C"/>
</dbReference>
<proteinExistence type="predicted"/>
<dbReference type="PANTHER" id="PTHR23135:SF18">
    <property type="entry name" value="CYANOPHYCIN SYNTHETASE"/>
    <property type="match status" value="1"/>
</dbReference>
<dbReference type="Pfam" id="PF02875">
    <property type="entry name" value="Mur_ligase_C"/>
    <property type="match status" value="1"/>
</dbReference>
<dbReference type="Proteomes" id="UP000035721">
    <property type="component" value="Unassembled WGS sequence"/>
</dbReference>
<dbReference type="InterPro" id="IPR013221">
    <property type="entry name" value="Mur_ligase_cen"/>
</dbReference>
<evidence type="ECO:0000259" key="3">
    <source>
        <dbReference type="Pfam" id="PF12688"/>
    </source>
</evidence>
<dbReference type="Pfam" id="PF08245">
    <property type="entry name" value="Mur_ligase_M"/>
    <property type="match status" value="1"/>
</dbReference>
<feature type="domain" description="Tetratrico peptide repeat group 5" evidence="3">
    <location>
        <begin position="442"/>
        <end position="562"/>
    </location>
</feature>
<dbReference type="PANTHER" id="PTHR23135">
    <property type="entry name" value="MUR LIGASE FAMILY MEMBER"/>
    <property type="match status" value="1"/>
</dbReference>
<accession>A0A077M097</accession>
<dbReference type="AlphaFoldDB" id="A0A077M097"/>
<keyword evidence="5" id="KW-1185">Reference proteome</keyword>
<protein>
    <submittedName>
        <fullName evidence="4">Cyanophycin synthetase</fullName>
    </submittedName>
</protein>
<reference evidence="4 5" key="1">
    <citation type="journal article" date="2013" name="ISME J.">
        <title>A metabolic model for members of the genus Tetrasphaera involved in enhanced biological phosphorus removal.</title>
        <authorList>
            <person name="Kristiansen R."/>
            <person name="Nguyen H.T.T."/>
            <person name="Saunders A.M."/>
            <person name="Nielsen J.L."/>
            <person name="Wimmer R."/>
            <person name="Le V.Q."/>
            <person name="McIlroy S.J."/>
            <person name="Petrovski S."/>
            <person name="Seviour R.J."/>
            <person name="Calteau A."/>
            <person name="Nielsen K.L."/>
            <person name="Nielsen P.H."/>
        </authorList>
    </citation>
    <scope>NUCLEOTIDE SEQUENCE [LARGE SCALE GENOMIC DNA]</scope>
    <source>
        <strain evidence="4 5">T1-X7</strain>
    </source>
</reference>
<dbReference type="InterPro" id="IPR036565">
    <property type="entry name" value="Mur-like_cat_sf"/>
</dbReference>
<sequence>MTGTNGKTTTTRLLAHIAMTAGKRTAWSSTDGIVVQGEVVEPGDYSGPAGARGVLEAPGVEIGILETARGGMLLKGMGVSHNDVSVVTNVSPDHLGLRGVDTLDQLAEVKAIVTRATRSGGWTVLNGDDPRVWAMRTAVRARPWAFSLDPASPALREALSAGGRGITVLDGDLAVLAPGADPDRLVPVVDVPMTLSGLSAHNTANALAAAAAALAVGLPRASVVEGLRTFQPDATLNPGRMNLYTAPAGHGGSCTVVVDLAHNEAGLEALLDVCDGLRPAGSSVRLGLGSAGDRTDEILQSLGEIAGRRVDQVVAAHKAHYLRGRTMGGLEEQLRIGLARAGVADIESFPTELSALEALVAAASDGDVVAVMCHAEREDIYAWLASAGATPDSAATIRRKVVAARGEHEAEAAIAALWQDEDPERRIATAAALHAEHAGDPRIAYEHGGTLDSAGRPDEAVPLYREALAGGLREPYRHRAVVQLASSLRNLGRVEEAVRLLDDVAAEHPDSLGIAAFRALALHDAGRSDEALSVLIGTVAATSTDPDVARYRRSLTAYGKDLTS</sequence>
<dbReference type="InterPro" id="IPR011990">
    <property type="entry name" value="TPR-like_helical_dom_sf"/>
</dbReference>
<dbReference type="Gene3D" id="3.40.1190.10">
    <property type="entry name" value="Mur-like, catalytic domain"/>
    <property type="match status" value="1"/>
</dbReference>
<gene>
    <name evidence="4" type="ORF">BN12_520001</name>
</gene>
<feature type="domain" description="Mur ligase central" evidence="2">
    <location>
        <begin position="2"/>
        <end position="213"/>
    </location>
</feature>
<dbReference type="Gene3D" id="1.25.40.10">
    <property type="entry name" value="Tetratricopeptide repeat domain"/>
    <property type="match status" value="1"/>
</dbReference>